<evidence type="ECO:0000313" key="8">
    <source>
        <dbReference type="Proteomes" id="UP001370299"/>
    </source>
</evidence>
<evidence type="ECO:0000256" key="2">
    <source>
        <dbReference type="ARBA" id="ARBA00005199"/>
    </source>
</evidence>
<comment type="function">
    <text evidence="5 6">Removes the phosphate from trehalose 6-phosphate to produce free trehalose.</text>
</comment>
<evidence type="ECO:0000256" key="4">
    <source>
        <dbReference type="ARBA" id="ARBA00022801"/>
    </source>
</evidence>
<evidence type="ECO:0000256" key="1">
    <source>
        <dbReference type="ARBA" id="ARBA00000500"/>
    </source>
</evidence>
<dbReference type="InterPro" id="IPR023214">
    <property type="entry name" value="HAD_sf"/>
</dbReference>
<keyword evidence="6" id="KW-0479">Metal-binding</keyword>
<keyword evidence="4 6" id="KW-0378">Hydrolase</keyword>
<dbReference type="Pfam" id="PF02358">
    <property type="entry name" value="Trehalose_PPase"/>
    <property type="match status" value="1"/>
</dbReference>
<evidence type="ECO:0000313" key="7">
    <source>
        <dbReference type="EMBL" id="MEK0172524.1"/>
    </source>
</evidence>
<dbReference type="EMBL" id="JBBLYY010000066">
    <property type="protein sequence ID" value="MEK0172524.1"/>
    <property type="molecule type" value="Genomic_DNA"/>
</dbReference>
<dbReference type="EC" id="3.1.3.12" evidence="6"/>
<comment type="pathway">
    <text evidence="2 6">Glycan biosynthesis; trehalose biosynthesis.</text>
</comment>
<dbReference type="NCBIfam" id="TIGR00685">
    <property type="entry name" value="T6PP"/>
    <property type="match status" value="1"/>
</dbReference>
<accession>A0ABU8YDC5</accession>
<name>A0ABU8YDC5_9MICO</name>
<dbReference type="Gene3D" id="3.40.50.1000">
    <property type="entry name" value="HAD superfamily/HAD-like"/>
    <property type="match status" value="1"/>
</dbReference>
<dbReference type="InterPro" id="IPR006379">
    <property type="entry name" value="HAD-SF_hydro_IIB"/>
</dbReference>
<comment type="similarity">
    <text evidence="3 6">Belongs to the trehalose phosphatase family.</text>
</comment>
<dbReference type="RefSeq" id="WP_340196421.1">
    <property type="nucleotide sequence ID" value="NZ_JBBKAP010000031.1"/>
</dbReference>
<dbReference type="PANTHER" id="PTHR43768">
    <property type="entry name" value="TREHALOSE 6-PHOSPHATE PHOSPHATASE"/>
    <property type="match status" value="1"/>
</dbReference>
<organism evidence="7 8">
    <name type="scientific">Curtobacterium citreum</name>
    <dbReference type="NCBI Taxonomy" id="2036"/>
    <lineage>
        <taxon>Bacteria</taxon>
        <taxon>Bacillati</taxon>
        <taxon>Actinomycetota</taxon>
        <taxon>Actinomycetes</taxon>
        <taxon>Micrococcales</taxon>
        <taxon>Microbacteriaceae</taxon>
        <taxon>Curtobacterium</taxon>
    </lineage>
</organism>
<dbReference type="InterPro" id="IPR044651">
    <property type="entry name" value="OTSB-like"/>
</dbReference>
<dbReference type="Proteomes" id="UP001370299">
    <property type="component" value="Unassembled WGS sequence"/>
</dbReference>
<reference evidence="7 8" key="1">
    <citation type="submission" date="2024-03" db="EMBL/GenBank/DDBJ databases">
        <title>Whole genomes of four grape xylem sap localized bacterial endophytes.</title>
        <authorList>
            <person name="Kumar G."/>
            <person name="Savka M.A."/>
        </authorList>
    </citation>
    <scope>NUCLEOTIDE SEQUENCE [LARGE SCALE GENOMIC DNA]</scope>
    <source>
        <strain evidence="7 8">RIT_GXS8</strain>
    </source>
</reference>
<evidence type="ECO:0000256" key="5">
    <source>
        <dbReference type="ARBA" id="ARBA00024179"/>
    </source>
</evidence>
<sequence>MTEHTTHVDETAAPGLDAALDALARAGRVIVALDFDGTLAPFADEPSQVGALPGSWAAVLTLHRAKDTEVVLVSGRPLGSLAAVSHAPQDMALVGSHGVEWRVDGHDEAALTDDEVARVARIGAALDEVGARHPGVVIEHKPAGHGVHTRRVSAEVAAQANADASRAAHEADPDVLERGGKDIVEFAVRHVTKGDAIARLRELHGADAVFFAGDDVTDEDGFRVLGDGDVGVKVGPGETRAGYRIADPAALTGVLKQLARLRATR</sequence>
<keyword evidence="6" id="KW-0460">Magnesium</keyword>
<evidence type="ECO:0000256" key="6">
    <source>
        <dbReference type="RuleBase" id="RU361117"/>
    </source>
</evidence>
<comment type="cofactor">
    <cofactor evidence="6">
        <name>Mg(2+)</name>
        <dbReference type="ChEBI" id="CHEBI:18420"/>
    </cofactor>
</comment>
<gene>
    <name evidence="7" type="primary">otsB</name>
    <name evidence="7" type="ORF">WMN62_13685</name>
</gene>
<comment type="caution">
    <text evidence="7">The sequence shown here is derived from an EMBL/GenBank/DDBJ whole genome shotgun (WGS) entry which is preliminary data.</text>
</comment>
<dbReference type="NCBIfam" id="TIGR01484">
    <property type="entry name" value="HAD-SF-IIB"/>
    <property type="match status" value="1"/>
</dbReference>
<comment type="catalytic activity">
    <reaction evidence="1 6">
        <text>alpha,alpha-trehalose 6-phosphate + H2O = alpha,alpha-trehalose + phosphate</text>
        <dbReference type="Rhea" id="RHEA:23420"/>
        <dbReference type="ChEBI" id="CHEBI:15377"/>
        <dbReference type="ChEBI" id="CHEBI:16551"/>
        <dbReference type="ChEBI" id="CHEBI:43474"/>
        <dbReference type="ChEBI" id="CHEBI:58429"/>
        <dbReference type="EC" id="3.1.3.12"/>
    </reaction>
</comment>
<dbReference type="GO" id="GO:0004805">
    <property type="term" value="F:trehalose-phosphatase activity"/>
    <property type="evidence" value="ECO:0007669"/>
    <property type="project" value="UniProtKB-EC"/>
</dbReference>
<dbReference type="Gene3D" id="3.30.70.1020">
    <property type="entry name" value="Trehalose-6-phosphate phosphatase related protein, domain 2"/>
    <property type="match status" value="1"/>
</dbReference>
<dbReference type="SUPFAM" id="SSF56784">
    <property type="entry name" value="HAD-like"/>
    <property type="match status" value="1"/>
</dbReference>
<dbReference type="InterPro" id="IPR003337">
    <property type="entry name" value="Trehalose_PPase"/>
</dbReference>
<protein>
    <recommendedName>
        <fullName evidence="6">Trehalose 6-phosphate phosphatase</fullName>
        <ecNumber evidence="6">3.1.3.12</ecNumber>
    </recommendedName>
</protein>
<dbReference type="InterPro" id="IPR036412">
    <property type="entry name" value="HAD-like_sf"/>
</dbReference>
<proteinExistence type="inferred from homology"/>
<dbReference type="PANTHER" id="PTHR43768:SF3">
    <property type="entry name" value="TREHALOSE 6-PHOSPHATE PHOSPHATASE"/>
    <property type="match status" value="1"/>
</dbReference>
<keyword evidence="8" id="KW-1185">Reference proteome</keyword>
<evidence type="ECO:0000256" key="3">
    <source>
        <dbReference type="ARBA" id="ARBA00008770"/>
    </source>
</evidence>